<proteinExistence type="predicted"/>
<evidence type="ECO:0000256" key="1">
    <source>
        <dbReference type="SAM" id="MobiDB-lite"/>
    </source>
</evidence>
<keyword evidence="3" id="KW-1185">Reference proteome</keyword>
<dbReference type="RefSeq" id="WP_126724688.1">
    <property type="nucleotide sequence ID" value="NZ_RYZH01000011.1"/>
</dbReference>
<evidence type="ECO:0000313" key="2">
    <source>
        <dbReference type="EMBL" id="RUL88361.1"/>
    </source>
</evidence>
<sequence length="228" mass="24940">MRVGMVRLALAAAVAAGGTARGSDPQLPPLPAPTIGGGPPTHSPPIVSRPIMSPPSLAPEMPLPVMLSESDSGLGYSHHHHHHEGHEEGHCIPGVYKTEISRFPGNGYVARKHPYTIDQNTMERAGFPKEISHLAVPSDGPHYTGYFVGGGASLFHKGGRNHPLQEGTWGWDYEHLGLKRRVQLLFSKGRLYQDGDGQYEPDPPFEITNVFAIRYGERLHRFLGHEAE</sequence>
<dbReference type="OrthoDB" id="291279at2"/>
<accession>A0A432MLS8</accession>
<reference evidence="2 3" key="2">
    <citation type="submission" date="2019-01" db="EMBL/GenBank/DDBJ databases">
        <title>Tautonia sociabilis, a novel thermotolerant planctomycete of Isosphaeraceae family, isolated from a 4000 m deep subterranean habitat.</title>
        <authorList>
            <person name="Kovaleva O.L."/>
            <person name="Elcheninov A.G."/>
            <person name="Van Heerden E."/>
            <person name="Toshchakov S.V."/>
            <person name="Novikov A."/>
            <person name="Bonch-Osmolovskaya E.A."/>
            <person name="Kublanov I.V."/>
        </authorList>
    </citation>
    <scope>NUCLEOTIDE SEQUENCE [LARGE SCALE GENOMIC DNA]</scope>
    <source>
        <strain evidence="2 3">GM2012</strain>
    </source>
</reference>
<organism evidence="2 3">
    <name type="scientific">Tautonia sociabilis</name>
    <dbReference type="NCBI Taxonomy" id="2080755"/>
    <lineage>
        <taxon>Bacteria</taxon>
        <taxon>Pseudomonadati</taxon>
        <taxon>Planctomycetota</taxon>
        <taxon>Planctomycetia</taxon>
        <taxon>Isosphaerales</taxon>
        <taxon>Isosphaeraceae</taxon>
        <taxon>Tautonia</taxon>
    </lineage>
</organism>
<dbReference type="EMBL" id="RYZH01000011">
    <property type="protein sequence ID" value="RUL88361.1"/>
    <property type="molecule type" value="Genomic_DNA"/>
</dbReference>
<comment type="caution">
    <text evidence="2">The sequence shown here is derived from an EMBL/GenBank/DDBJ whole genome shotgun (WGS) entry which is preliminary data.</text>
</comment>
<name>A0A432MLS8_9BACT</name>
<feature type="region of interest" description="Disordered" evidence="1">
    <location>
        <begin position="17"/>
        <end position="42"/>
    </location>
</feature>
<evidence type="ECO:0000313" key="3">
    <source>
        <dbReference type="Proteomes" id="UP000280296"/>
    </source>
</evidence>
<dbReference type="Proteomes" id="UP000280296">
    <property type="component" value="Unassembled WGS sequence"/>
</dbReference>
<reference evidence="2 3" key="1">
    <citation type="submission" date="2018-12" db="EMBL/GenBank/DDBJ databases">
        <authorList>
            <person name="Toschakov S.V."/>
        </authorList>
    </citation>
    <scope>NUCLEOTIDE SEQUENCE [LARGE SCALE GENOMIC DNA]</scope>
    <source>
        <strain evidence="2 3">GM2012</strain>
    </source>
</reference>
<gene>
    <name evidence="2" type="ORF">TsocGM_07500</name>
</gene>
<dbReference type="AlphaFoldDB" id="A0A432MLS8"/>
<protein>
    <submittedName>
        <fullName evidence="2">Uncharacterized protein</fullName>
    </submittedName>
</protein>